<organism evidence="2 3">
    <name type="scientific">Caulobacter vibrioides</name>
    <name type="common">Caulobacter crescentus</name>
    <dbReference type="NCBI Taxonomy" id="155892"/>
    <lineage>
        <taxon>Bacteria</taxon>
        <taxon>Pseudomonadati</taxon>
        <taxon>Pseudomonadota</taxon>
        <taxon>Alphaproteobacteria</taxon>
        <taxon>Caulobacterales</taxon>
        <taxon>Caulobacteraceae</taxon>
        <taxon>Caulobacter</taxon>
    </lineage>
</organism>
<reference evidence="2 3" key="1">
    <citation type="submission" date="2017-03" db="EMBL/GenBank/DDBJ databases">
        <title>Lifting the veil on microbial sulfur biogeochemistry in mining wastewaters.</title>
        <authorList>
            <person name="Kantor R.S."/>
            <person name="Colenbrander Nelson T."/>
            <person name="Marshall S."/>
            <person name="Bennett D."/>
            <person name="Apte S."/>
            <person name="Camacho D."/>
            <person name="Thomas B.C."/>
            <person name="Warren L.A."/>
            <person name="Banfield J.F."/>
        </authorList>
    </citation>
    <scope>NUCLEOTIDE SEQUENCE [LARGE SCALE GENOMIC DNA]</scope>
    <source>
        <strain evidence="2">32-67-7</strain>
    </source>
</reference>
<dbReference type="EMBL" id="NCDQ01000047">
    <property type="protein sequence ID" value="OYX05094.1"/>
    <property type="molecule type" value="Genomic_DNA"/>
</dbReference>
<dbReference type="AlphaFoldDB" id="A0A258DBU8"/>
<name>A0A258DBU8_CAUVI</name>
<evidence type="ECO:0008006" key="4">
    <source>
        <dbReference type="Google" id="ProtNLM"/>
    </source>
</evidence>
<sequence>MRNHSLTVLAGIGAAAVAAPALAGEASTGTLILDARARLEHFDTTSADATAGSVRVRLGWKQPLAKGLTGLVELEAVGAPIDDYADGVHPSPGRAVIPDPEILELNRASLTWEPSRRLGAEIGRQRIILGNSRYVGNIGWRENEQTFDGVRFWAKPNPGVTVTYAYVSRVNRPLGTKSPQGVWRGDVHLAQIETVQRRGRRTPLAG</sequence>
<feature type="chain" id="PRO_5012423494" description="Alginate export domain-containing protein" evidence="1">
    <location>
        <begin position="24"/>
        <end position="206"/>
    </location>
</feature>
<evidence type="ECO:0000313" key="3">
    <source>
        <dbReference type="Proteomes" id="UP000215616"/>
    </source>
</evidence>
<evidence type="ECO:0000256" key="1">
    <source>
        <dbReference type="SAM" id="SignalP"/>
    </source>
</evidence>
<gene>
    <name evidence="2" type="ORF">B7Z12_04570</name>
</gene>
<proteinExistence type="predicted"/>
<keyword evidence="1" id="KW-0732">Signal</keyword>
<evidence type="ECO:0000313" key="2">
    <source>
        <dbReference type="EMBL" id="OYX05094.1"/>
    </source>
</evidence>
<dbReference type="Proteomes" id="UP000215616">
    <property type="component" value="Unassembled WGS sequence"/>
</dbReference>
<accession>A0A258DBU8</accession>
<protein>
    <recommendedName>
        <fullName evidence="4">Alginate export domain-containing protein</fullName>
    </recommendedName>
</protein>
<comment type="caution">
    <text evidence="2">The sequence shown here is derived from an EMBL/GenBank/DDBJ whole genome shotgun (WGS) entry which is preliminary data.</text>
</comment>
<feature type="signal peptide" evidence="1">
    <location>
        <begin position="1"/>
        <end position="23"/>
    </location>
</feature>